<evidence type="ECO:0000256" key="1">
    <source>
        <dbReference type="SAM" id="Phobius"/>
    </source>
</evidence>
<dbReference type="OMA" id="GHIAAIM"/>
<comment type="caution">
    <text evidence="2">The sequence shown here is derived from an EMBL/GenBank/DDBJ whole genome shotgun (WGS) entry which is preliminary data.</text>
</comment>
<keyword evidence="1" id="KW-0812">Transmembrane</keyword>
<keyword evidence="3" id="KW-1185">Reference proteome</keyword>
<dbReference type="PANTHER" id="PTHR33659">
    <property type="entry name" value="PROTEIN, PUTATIVE-RELATED-RELATED"/>
    <property type="match status" value="1"/>
</dbReference>
<keyword evidence="1" id="KW-1133">Transmembrane helix</keyword>
<dbReference type="OrthoDB" id="851643at2759"/>
<protein>
    <submittedName>
        <fullName evidence="2">Uncharacterized protein</fullName>
    </submittedName>
</protein>
<feature type="transmembrane region" description="Helical" evidence="1">
    <location>
        <begin position="43"/>
        <end position="65"/>
    </location>
</feature>
<sequence>MARFGSSSTQVVMAMFVVALFYVSGIMAQNIAPSPAMDTGAGFSLPVSGVVACSSVLVSLIALLLQ</sequence>
<keyword evidence="1" id="KW-0472">Membrane</keyword>
<dbReference type="EMBL" id="AWWV01012997">
    <property type="protein sequence ID" value="OMO63160.1"/>
    <property type="molecule type" value="Genomic_DNA"/>
</dbReference>
<feature type="transmembrane region" description="Helical" evidence="1">
    <location>
        <begin position="12"/>
        <end position="31"/>
    </location>
</feature>
<gene>
    <name evidence="2" type="ORF">CCACVL1_22446</name>
</gene>
<dbReference type="PANTHER" id="PTHR33659:SF7">
    <property type="entry name" value="PROTEIN, PUTATIVE-RELATED"/>
    <property type="match status" value="1"/>
</dbReference>
<evidence type="ECO:0000313" key="2">
    <source>
        <dbReference type="EMBL" id="OMO63160.1"/>
    </source>
</evidence>
<reference evidence="2 3" key="1">
    <citation type="submission" date="2013-09" db="EMBL/GenBank/DDBJ databases">
        <title>Corchorus capsularis genome sequencing.</title>
        <authorList>
            <person name="Alam M."/>
            <person name="Haque M.S."/>
            <person name="Islam M.S."/>
            <person name="Emdad E.M."/>
            <person name="Islam M.M."/>
            <person name="Ahmed B."/>
            <person name="Halim A."/>
            <person name="Hossen Q.M.M."/>
            <person name="Hossain M.Z."/>
            <person name="Ahmed R."/>
            <person name="Khan M.M."/>
            <person name="Islam R."/>
            <person name="Rashid M.M."/>
            <person name="Khan S.A."/>
            <person name="Rahman M.S."/>
            <person name="Alam M."/>
        </authorList>
    </citation>
    <scope>NUCLEOTIDE SEQUENCE [LARGE SCALE GENOMIC DNA]</scope>
    <source>
        <strain evidence="3">cv. CVL-1</strain>
        <tissue evidence="2">Whole seedling</tissue>
    </source>
</reference>
<dbReference type="Proteomes" id="UP000188268">
    <property type="component" value="Unassembled WGS sequence"/>
</dbReference>
<dbReference type="AlphaFoldDB" id="A0A1R3GYT9"/>
<evidence type="ECO:0000313" key="3">
    <source>
        <dbReference type="Proteomes" id="UP000188268"/>
    </source>
</evidence>
<accession>A0A1R3GYT9</accession>
<proteinExistence type="predicted"/>
<name>A0A1R3GYT9_COCAP</name>
<organism evidence="2 3">
    <name type="scientific">Corchorus capsularis</name>
    <name type="common">Jute</name>
    <dbReference type="NCBI Taxonomy" id="210143"/>
    <lineage>
        <taxon>Eukaryota</taxon>
        <taxon>Viridiplantae</taxon>
        <taxon>Streptophyta</taxon>
        <taxon>Embryophyta</taxon>
        <taxon>Tracheophyta</taxon>
        <taxon>Spermatophyta</taxon>
        <taxon>Magnoliopsida</taxon>
        <taxon>eudicotyledons</taxon>
        <taxon>Gunneridae</taxon>
        <taxon>Pentapetalae</taxon>
        <taxon>rosids</taxon>
        <taxon>malvids</taxon>
        <taxon>Malvales</taxon>
        <taxon>Malvaceae</taxon>
        <taxon>Grewioideae</taxon>
        <taxon>Apeibeae</taxon>
        <taxon>Corchorus</taxon>
    </lineage>
</organism>
<dbReference type="Gramene" id="OMO63160">
    <property type="protein sequence ID" value="OMO63160"/>
    <property type="gene ID" value="CCACVL1_22446"/>
</dbReference>